<dbReference type="Gene3D" id="3.40.50.150">
    <property type="entry name" value="Vaccinia Virus protein VP39"/>
    <property type="match status" value="1"/>
</dbReference>
<name>A0A842HZI6_9SPHN</name>
<dbReference type="AlphaFoldDB" id="A0A842HZI6"/>
<evidence type="ECO:0000256" key="3">
    <source>
        <dbReference type="ARBA" id="ARBA00022723"/>
    </source>
</evidence>
<dbReference type="SUPFAM" id="SSF53448">
    <property type="entry name" value="Nucleotide-diphospho-sugar transferases"/>
    <property type="match status" value="1"/>
</dbReference>
<keyword evidence="2" id="KW-0808">Transferase</keyword>
<dbReference type="PANTHER" id="PTHR13778">
    <property type="entry name" value="GLYCOSYLTRANSFERASE 8 DOMAIN-CONTAINING PROTEIN"/>
    <property type="match status" value="1"/>
</dbReference>
<dbReference type="PANTHER" id="PTHR13778:SF47">
    <property type="entry name" value="LIPOPOLYSACCHARIDE 1,3-GALACTOSYLTRANSFERASE"/>
    <property type="match status" value="1"/>
</dbReference>
<dbReference type="Gene3D" id="3.90.550.10">
    <property type="entry name" value="Spore Coat Polysaccharide Biosynthesis Protein SpsA, Chain A"/>
    <property type="match status" value="1"/>
</dbReference>
<dbReference type="SUPFAM" id="SSF53335">
    <property type="entry name" value="S-adenosyl-L-methionine-dependent methyltransferases"/>
    <property type="match status" value="1"/>
</dbReference>
<dbReference type="InterPro" id="IPR050748">
    <property type="entry name" value="Glycosyltrans_8_dom-fam"/>
</dbReference>
<keyword evidence="3" id="KW-0479">Metal-binding</keyword>
<reference evidence="4 5" key="1">
    <citation type="submission" date="2020-08" db="EMBL/GenBank/DDBJ databases">
        <title>Draft genome sequence of Parasphingopyxis sp. GrpM-11.</title>
        <authorList>
            <person name="Oh J."/>
            <person name="Roh D.-H."/>
        </authorList>
    </citation>
    <scope>NUCLEOTIDE SEQUENCE [LARGE SCALE GENOMIC DNA]</scope>
    <source>
        <strain evidence="4 5">GrpM-11</strain>
    </source>
</reference>
<evidence type="ECO:0000256" key="1">
    <source>
        <dbReference type="ARBA" id="ARBA00022676"/>
    </source>
</evidence>
<keyword evidence="1" id="KW-0328">Glycosyltransferase</keyword>
<dbReference type="InterPro" id="IPR002495">
    <property type="entry name" value="Glyco_trans_8"/>
</dbReference>
<dbReference type="GO" id="GO:0046872">
    <property type="term" value="F:metal ion binding"/>
    <property type="evidence" value="ECO:0007669"/>
    <property type="project" value="UniProtKB-KW"/>
</dbReference>
<dbReference type="Proteomes" id="UP000564378">
    <property type="component" value="Unassembled WGS sequence"/>
</dbReference>
<dbReference type="EMBL" id="JACJVJ010000002">
    <property type="protein sequence ID" value="MBC2777789.1"/>
    <property type="molecule type" value="Genomic_DNA"/>
</dbReference>
<comment type="caution">
    <text evidence="4">The sequence shown here is derived from an EMBL/GenBank/DDBJ whole genome shotgun (WGS) entry which is preliminary data.</text>
</comment>
<organism evidence="4 5">
    <name type="scientific">Parasphingopyxis marina</name>
    <dbReference type="NCBI Taxonomy" id="2761622"/>
    <lineage>
        <taxon>Bacteria</taxon>
        <taxon>Pseudomonadati</taxon>
        <taxon>Pseudomonadota</taxon>
        <taxon>Alphaproteobacteria</taxon>
        <taxon>Sphingomonadales</taxon>
        <taxon>Sphingomonadaceae</taxon>
        <taxon>Parasphingopyxis</taxon>
    </lineage>
</organism>
<evidence type="ECO:0000256" key="2">
    <source>
        <dbReference type="ARBA" id="ARBA00022679"/>
    </source>
</evidence>
<dbReference type="InterPro" id="IPR029044">
    <property type="entry name" value="Nucleotide-diphossugar_trans"/>
</dbReference>
<evidence type="ECO:0000313" key="4">
    <source>
        <dbReference type="EMBL" id="MBC2777789.1"/>
    </source>
</evidence>
<dbReference type="InterPro" id="IPR029063">
    <property type="entry name" value="SAM-dependent_MTases_sf"/>
</dbReference>
<sequence length="961" mass="106588">MARRPVELIEQALAEPDPVESTLLLAEAGIRGGNPEFAREALRGVAGDSRIAAAQARIAWLSDDYLAVIAYVDRIEGAGALDRETAVLGAKASWRAGDYARASRLARRAADQARAEKGLSERATRDLRWMSAYFDAIAGDPREGDWLVNRALVKRWQQSPEADMPIIGLFDYKGPDLSFASANLGDFIQTAAILRHIARFRGARLVCDQQRIHRSLRRLADSWSEEDRVAMPGDAYLAIFDRDAPQSVALRFPGRPVWAVYNGWFYHRQFGKNDAFPPPDNLCPIPLGFHLWRPSDLDQPLLDWLRRYAPIGCRDRNTMRWLLNQGIDAFLSGCPTMTLATAINPDEPRCGRCRVDIEKTGEGQGWETLTHHYPDLRTAAFAESIEKAVDRLDHYAGLEMVETGRLHCLLPCEALGTPVRFVPGKDADRRFEGLVGIADDDRFGLRDRITELLREMFTQILAGQTPDTVYERWRAMTAPLAVAAKAELFGKEPPPRLGCVEPVSVAPGTDGGMVTLVMAFDAAYAARAQAVLASIRANSQRPIRLVLLVRELEDRQLAPLSCAADAVETRIIPMDERLEGAEVELSQAITISTMDRLFLVDALPDLDRIVYIDCDTIVLGDIGELADHDPGPAGLAARPTPNPNVARIAEMLERRAAGMPADEARALRLRLAREIDLRQPGFNAGVLVMSLDTLRANGTIDCALDLVHRFGLHDQDALNFSSLQGYAALPARWNSIPQFDIDPDAALLHWVGARKPWMKTQVRCQKQWQIYARDLEPIPGLEPRASAKVTKDHWLDAGTYRADWDDRAGMAARWIAAGSHVLDLGCGARLSLKEKLPPGCIYQGLDQRSWSDEVIAMDLDTGDFPNGDYDVAAMLGLIEYLSGPAGVLALAAATARRLIVSYCHPCEGGDPGLREKRGWINAYDNREFLQLLEGAGWQVEAMETYRANANIRELLYRCGRR</sequence>
<accession>A0A842HZI6</accession>
<dbReference type="Pfam" id="PF01501">
    <property type="entry name" value="Glyco_transf_8"/>
    <property type="match status" value="1"/>
</dbReference>
<protein>
    <recommendedName>
        <fullName evidence="6">Lipopolysaccharide biosynthesis protein, LPS:glycosyltransferase</fullName>
    </recommendedName>
</protein>
<dbReference type="GO" id="GO:0016757">
    <property type="term" value="F:glycosyltransferase activity"/>
    <property type="evidence" value="ECO:0007669"/>
    <property type="project" value="UniProtKB-KW"/>
</dbReference>
<proteinExistence type="predicted"/>
<dbReference type="RefSeq" id="WP_185801103.1">
    <property type="nucleotide sequence ID" value="NZ_JACJVJ010000002.1"/>
</dbReference>
<evidence type="ECO:0008006" key="6">
    <source>
        <dbReference type="Google" id="ProtNLM"/>
    </source>
</evidence>
<evidence type="ECO:0000313" key="5">
    <source>
        <dbReference type="Proteomes" id="UP000564378"/>
    </source>
</evidence>
<gene>
    <name evidence="4" type="ORF">H6P80_09165</name>
</gene>
<keyword evidence="5" id="KW-1185">Reference proteome</keyword>